<dbReference type="GO" id="GO:0020037">
    <property type="term" value="F:heme binding"/>
    <property type="evidence" value="ECO:0007669"/>
    <property type="project" value="InterPro"/>
</dbReference>
<dbReference type="PANTHER" id="PTHR45655">
    <property type="entry name" value="GUANYLATE CYCLASE SOLUBLE SUBUNIT BETA-2"/>
    <property type="match status" value="1"/>
</dbReference>
<dbReference type="EMBL" id="BMAT01009252">
    <property type="protein sequence ID" value="GFS02831.1"/>
    <property type="molecule type" value="Genomic_DNA"/>
</dbReference>
<dbReference type="GO" id="GO:0004383">
    <property type="term" value="F:guanylate cyclase activity"/>
    <property type="evidence" value="ECO:0007669"/>
    <property type="project" value="TreeGrafter"/>
</dbReference>
<dbReference type="GO" id="GO:0008074">
    <property type="term" value="C:guanylate cyclase complex, soluble"/>
    <property type="evidence" value="ECO:0007669"/>
    <property type="project" value="TreeGrafter"/>
</dbReference>
<keyword evidence="3" id="KW-1185">Reference proteome</keyword>
<organism evidence="2 3">
    <name type="scientific">Elysia marginata</name>
    <dbReference type="NCBI Taxonomy" id="1093978"/>
    <lineage>
        <taxon>Eukaryota</taxon>
        <taxon>Metazoa</taxon>
        <taxon>Spiralia</taxon>
        <taxon>Lophotrochozoa</taxon>
        <taxon>Mollusca</taxon>
        <taxon>Gastropoda</taxon>
        <taxon>Heterobranchia</taxon>
        <taxon>Euthyneura</taxon>
        <taxon>Panpulmonata</taxon>
        <taxon>Sacoglossa</taxon>
        <taxon>Placobranchoidea</taxon>
        <taxon>Plakobranchidae</taxon>
        <taxon>Elysia</taxon>
    </lineage>
</organism>
<gene>
    <name evidence="2" type="ORF">ElyMa_004617800</name>
</gene>
<dbReference type="Pfam" id="PF07700">
    <property type="entry name" value="HNOB"/>
    <property type="match status" value="1"/>
</dbReference>
<dbReference type="GO" id="GO:0070482">
    <property type="term" value="P:response to oxygen levels"/>
    <property type="evidence" value="ECO:0007669"/>
    <property type="project" value="TreeGrafter"/>
</dbReference>
<evidence type="ECO:0000313" key="2">
    <source>
        <dbReference type="EMBL" id="GFS02831.1"/>
    </source>
</evidence>
<accession>A0AAV4I1F8</accession>
<dbReference type="GO" id="GO:0019934">
    <property type="term" value="P:cGMP-mediated signaling"/>
    <property type="evidence" value="ECO:0007669"/>
    <property type="project" value="TreeGrafter"/>
</dbReference>
<dbReference type="Proteomes" id="UP000762676">
    <property type="component" value="Unassembled WGS sequence"/>
</dbReference>
<evidence type="ECO:0000313" key="3">
    <source>
        <dbReference type="Proteomes" id="UP000762676"/>
    </source>
</evidence>
<proteinExistence type="predicted"/>
<dbReference type="AlphaFoldDB" id="A0AAV4I1F8"/>
<dbReference type="Gene3D" id="3.90.1520.10">
    <property type="entry name" value="H-NOX domain"/>
    <property type="match status" value="1"/>
</dbReference>
<protein>
    <submittedName>
        <fullName evidence="2">Guanylate cyclase soluble subunit beta-2-like</fullName>
    </submittedName>
</protein>
<comment type="caution">
    <text evidence="2">The sequence shown here is derived from an EMBL/GenBank/DDBJ whole genome shotgun (WGS) entry which is preliminary data.</text>
</comment>
<sequence>MSNTTTLTLIKFADDMALVARLKDEQSLSSYFNFIGHLISWFDESYIRLNVKKTKELFIENHMARDTSLLQPYGQIHCVIRELVQMKFGNEAWDVILKKSQLDEHDSFLMFTRYDDAETFSLVGAVSDTLGVPVETVLEIFGEFFFDYCLRHGYDKMLRTLGSDIKSFIQNLDSLHSLLALSYKGISAPSFR</sequence>
<feature type="domain" description="Heme NO-binding" evidence="1">
    <location>
        <begin position="73"/>
        <end position="192"/>
    </location>
</feature>
<dbReference type="InterPro" id="IPR011644">
    <property type="entry name" value="Heme_NO-bd"/>
</dbReference>
<dbReference type="InterPro" id="IPR038158">
    <property type="entry name" value="H-NOX_domain_sf"/>
</dbReference>
<dbReference type="InterPro" id="IPR024096">
    <property type="entry name" value="NO_sig/Golgi_transp_ligand-bd"/>
</dbReference>
<evidence type="ECO:0000259" key="1">
    <source>
        <dbReference type="Pfam" id="PF07700"/>
    </source>
</evidence>
<reference evidence="2 3" key="1">
    <citation type="journal article" date="2021" name="Elife">
        <title>Chloroplast acquisition without the gene transfer in kleptoplastic sea slugs, Plakobranchus ocellatus.</title>
        <authorList>
            <person name="Maeda T."/>
            <person name="Takahashi S."/>
            <person name="Yoshida T."/>
            <person name="Shimamura S."/>
            <person name="Takaki Y."/>
            <person name="Nagai Y."/>
            <person name="Toyoda A."/>
            <person name="Suzuki Y."/>
            <person name="Arimoto A."/>
            <person name="Ishii H."/>
            <person name="Satoh N."/>
            <person name="Nishiyama T."/>
            <person name="Hasebe M."/>
            <person name="Maruyama T."/>
            <person name="Minagawa J."/>
            <person name="Obokata J."/>
            <person name="Shigenobu S."/>
        </authorList>
    </citation>
    <scope>NUCLEOTIDE SEQUENCE [LARGE SCALE GENOMIC DNA]</scope>
</reference>
<name>A0AAV4I1F8_9GAST</name>
<dbReference type="PANTHER" id="PTHR45655:SF13">
    <property type="entry name" value="SOLUBLE GUANYLATE CYCLASE GCY-32-RELATED"/>
    <property type="match status" value="1"/>
</dbReference>
<dbReference type="SUPFAM" id="SSF111126">
    <property type="entry name" value="Ligand-binding domain in the NO signalling and Golgi transport"/>
    <property type="match status" value="1"/>
</dbReference>